<dbReference type="AlphaFoldDB" id="A0A2B7YRX9"/>
<dbReference type="InterPro" id="IPR056884">
    <property type="entry name" value="NPHP3-like_N"/>
</dbReference>
<evidence type="ECO:0000256" key="1">
    <source>
        <dbReference type="ARBA" id="ARBA00022737"/>
    </source>
</evidence>
<proteinExistence type="predicted"/>
<dbReference type="OrthoDB" id="5308034at2759"/>
<keyword evidence="1" id="KW-0677">Repeat</keyword>
<dbReference type="Gene3D" id="3.40.50.300">
    <property type="entry name" value="P-loop containing nucleotide triphosphate hydrolases"/>
    <property type="match status" value="1"/>
</dbReference>
<dbReference type="Gene3D" id="3.40.50.1820">
    <property type="entry name" value="alpha/beta hydrolase"/>
    <property type="match status" value="1"/>
</dbReference>
<dbReference type="PANTHER" id="PTHR10039">
    <property type="entry name" value="AMELOGENIN"/>
    <property type="match status" value="1"/>
</dbReference>
<evidence type="ECO:0000313" key="3">
    <source>
        <dbReference type="EMBL" id="PGH23622.1"/>
    </source>
</evidence>
<protein>
    <recommendedName>
        <fullName evidence="2">Nephrocystin 3-like N-terminal domain-containing protein</fullName>
    </recommendedName>
</protein>
<dbReference type="InterPro" id="IPR027417">
    <property type="entry name" value="P-loop_NTPase"/>
</dbReference>
<comment type="caution">
    <text evidence="3">The sequence shown here is derived from an EMBL/GenBank/DDBJ whole genome shotgun (WGS) entry which is preliminary data.</text>
</comment>
<dbReference type="Proteomes" id="UP000224634">
    <property type="component" value="Unassembled WGS sequence"/>
</dbReference>
<dbReference type="EMBL" id="PDNA01000022">
    <property type="protein sequence ID" value="PGH23622.1"/>
    <property type="molecule type" value="Genomic_DNA"/>
</dbReference>
<evidence type="ECO:0000259" key="2">
    <source>
        <dbReference type="Pfam" id="PF24883"/>
    </source>
</evidence>
<feature type="domain" description="Nephrocystin 3-like N-terminal" evidence="2">
    <location>
        <begin position="352"/>
        <end position="504"/>
    </location>
</feature>
<name>A0A2B7YRX9_POLH7</name>
<dbReference type="Pfam" id="PF24883">
    <property type="entry name" value="NPHP3_N"/>
    <property type="match status" value="1"/>
</dbReference>
<dbReference type="SUPFAM" id="SSF52540">
    <property type="entry name" value="P-loop containing nucleoside triphosphate hydrolases"/>
    <property type="match status" value="1"/>
</dbReference>
<dbReference type="PANTHER" id="PTHR10039:SF14">
    <property type="entry name" value="NACHT DOMAIN-CONTAINING PROTEIN"/>
    <property type="match status" value="1"/>
</dbReference>
<sequence length="887" mass="99240">MTTFLQLKSKFGVQQQKANANLIAQLVSNTVGANKNTTALLAAKTFPAGIKELHVPDNAIVDVVFVHGLTGNRKKTWTAAGSDLPWPQTLLPPTVPGARILTFGYDGYVTDWRGMVSNNHLGNHSKNLLNALTIYRDDTDTRPIIFVAHGLGGLVCKDALLFSDSSPEIHHRHFVESTVAIIFIGTPHAGSDLAVWAARLARWFGSKNRVPFNAAGSIHKPIQITCFYEELPLVGIGEVVPKHSAIVPGYISIGIHKNHLEMTKFDDPNDPGFVNISRELRRWVRGLKPTLAEIDLETSQMLQALFVLDPVSSLREIEYEKDKLLEGTGSWIYRCPKSLDQEDSSCRNAAASYLQWHDDPSVGILSMYGYPGTGKTMLAISLIRELEKRTNNGKMVAYFFFANTDHQTNTANSAVRCLLWQIFTKHPNLLVHLRTKYKTQSKDFLLADSELALATLWVVLENVICDTTFPCAYFIIDGLDECKSDLLDTFLTYLSDLVKSGEFRLSYKTALCLYLEEHAQYLTREVNRYITQKVNYLQQIKSYDPALREKVGKYLHEHAEGSFLWASATCKELERPSTFSFNTETTLMKLPQGLKLLYERMLQQVLGNESPELLGYAINLLKAVVVAFGPLTIEQIAVAAGLPLEIQRDHQHIRDCISMSGSFLRIREETETVFVIHQSARGFISSTLFRTLKPYEKARTGVNPYCTRPNFCHDGSKYLASLESPTLSSIYSPRRFPIDTVHTRKSLPAPFLHHHPLNVSLDLSPDSLTPESSFLDFSTQFWIAHAQRILASPRTLIHNYPPVADSIVPNSDEGRLPLQCCFKTGGGYVASCMPHHCHEIKSPQPTGSDANWLNQVSCNQTLRWRNIVGDSETGCPVTTSVLSINES</sequence>
<accession>A0A2B7YRX9</accession>
<dbReference type="SUPFAM" id="SSF53474">
    <property type="entry name" value="alpha/beta-Hydrolases"/>
    <property type="match status" value="1"/>
</dbReference>
<dbReference type="InterPro" id="IPR029058">
    <property type="entry name" value="AB_hydrolase_fold"/>
</dbReference>
<gene>
    <name evidence="3" type="ORF">AJ80_02403</name>
</gene>
<evidence type="ECO:0000313" key="4">
    <source>
        <dbReference type="Proteomes" id="UP000224634"/>
    </source>
</evidence>
<keyword evidence="4" id="KW-1185">Reference proteome</keyword>
<reference evidence="3 4" key="1">
    <citation type="submission" date="2017-10" db="EMBL/GenBank/DDBJ databases">
        <title>Comparative genomics in systemic dimorphic fungi from Ajellomycetaceae.</title>
        <authorList>
            <person name="Munoz J.F."/>
            <person name="Mcewen J.G."/>
            <person name="Clay O.K."/>
            <person name="Cuomo C.A."/>
        </authorList>
    </citation>
    <scope>NUCLEOTIDE SEQUENCE [LARGE SCALE GENOMIC DNA]</scope>
    <source>
        <strain evidence="3 4">UAMH7299</strain>
    </source>
</reference>
<organism evidence="3 4">
    <name type="scientific">Polytolypa hystricis (strain UAMH7299)</name>
    <dbReference type="NCBI Taxonomy" id="1447883"/>
    <lineage>
        <taxon>Eukaryota</taxon>
        <taxon>Fungi</taxon>
        <taxon>Dikarya</taxon>
        <taxon>Ascomycota</taxon>
        <taxon>Pezizomycotina</taxon>
        <taxon>Eurotiomycetes</taxon>
        <taxon>Eurotiomycetidae</taxon>
        <taxon>Onygenales</taxon>
        <taxon>Onygenales incertae sedis</taxon>
        <taxon>Polytolypa</taxon>
    </lineage>
</organism>